<evidence type="ECO:0000259" key="3">
    <source>
        <dbReference type="Pfam" id="PF01555"/>
    </source>
</evidence>
<name>A0A5J4S2S1_9ZZZZ</name>
<sequence length="477" mass="56550">MENRFNRLTSKEWLPFQKSWFKVDTDEKFYKENIRFFVKGENEQSTIFYYGKQIDLVKRICNDENIKIHTEDGKNATHYEFVLIDLLDEINYEIRQSDYEKIKKDIIQLIQKLYPKIENRRFVAVLIKNIHTDNGYFPYAWELSKHLSTMLSLKDEKIGCKESTFNNNVSTKFYSTSKDFFYCLYFRKDENSDGIHNEIKACYFINNKQYTIKDKEFKKTPSWFVLKPQPRTKNEILHPAKYPEELVEIFLKEFTNENDNIIDPMSGTGSTQLASLKNNRNAYGTELSEFFTNIAINRCKEYLSPAQKSFWQDEKKQTFLILNKDARQITRDDFPEINYLITSPPYWDMLNMKGAENQAKRIEKGLQTNYSSKNDDLGNIDDYNEFLNELVGIYMNVVAIMEPGSFLTIIVKNIKKKGINYPFAWDLSEKLQEHLILLPENFWCQDDISIAPYGYGNTWVSNTFHQYCLNFQVPMKK</sequence>
<feature type="domain" description="DNA methylase N-4/N-6" evidence="3">
    <location>
        <begin position="105"/>
        <end position="296"/>
    </location>
</feature>
<dbReference type="PRINTS" id="PR00508">
    <property type="entry name" value="S21N4MTFRASE"/>
</dbReference>
<gene>
    <name evidence="4" type="ORF">EZS27_011749</name>
</gene>
<dbReference type="GO" id="GO:0032259">
    <property type="term" value="P:methylation"/>
    <property type="evidence" value="ECO:0007669"/>
    <property type="project" value="UniProtKB-KW"/>
</dbReference>
<keyword evidence="2" id="KW-0808">Transferase</keyword>
<dbReference type="InterPro" id="IPR029063">
    <property type="entry name" value="SAM-dependent_MTases_sf"/>
</dbReference>
<keyword evidence="1" id="KW-0489">Methyltransferase</keyword>
<dbReference type="InterPro" id="IPR002941">
    <property type="entry name" value="DNA_methylase_N4/N6"/>
</dbReference>
<evidence type="ECO:0000313" key="4">
    <source>
        <dbReference type="EMBL" id="KAA6340374.1"/>
    </source>
</evidence>
<organism evidence="4">
    <name type="scientific">termite gut metagenome</name>
    <dbReference type="NCBI Taxonomy" id="433724"/>
    <lineage>
        <taxon>unclassified sequences</taxon>
        <taxon>metagenomes</taxon>
        <taxon>organismal metagenomes</taxon>
    </lineage>
</organism>
<dbReference type="GO" id="GO:0008170">
    <property type="term" value="F:N-methyltransferase activity"/>
    <property type="evidence" value="ECO:0007669"/>
    <property type="project" value="InterPro"/>
</dbReference>
<dbReference type="AlphaFoldDB" id="A0A5J4S2S1"/>
<accession>A0A5J4S2S1</accession>
<evidence type="ECO:0000256" key="2">
    <source>
        <dbReference type="ARBA" id="ARBA00022679"/>
    </source>
</evidence>
<dbReference type="GO" id="GO:0003677">
    <property type="term" value="F:DNA binding"/>
    <property type="evidence" value="ECO:0007669"/>
    <property type="project" value="InterPro"/>
</dbReference>
<dbReference type="InterPro" id="IPR001091">
    <property type="entry name" value="RM_Methyltransferase"/>
</dbReference>
<evidence type="ECO:0000256" key="1">
    <source>
        <dbReference type="ARBA" id="ARBA00022603"/>
    </source>
</evidence>
<dbReference type="EMBL" id="SNRY01000464">
    <property type="protein sequence ID" value="KAA6340374.1"/>
    <property type="molecule type" value="Genomic_DNA"/>
</dbReference>
<reference evidence="4" key="1">
    <citation type="submission" date="2019-03" db="EMBL/GenBank/DDBJ databases">
        <title>Single cell metagenomics reveals metabolic interactions within the superorganism composed of flagellate Streblomastix strix and complex community of Bacteroidetes bacteria on its surface.</title>
        <authorList>
            <person name="Treitli S.C."/>
            <person name="Kolisko M."/>
            <person name="Husnik F."/>
            <person name="Keeling P."/>
            <person name="Hampl V."/>
        </authorList>
    </citation>
    <scope>NUCLEOTIDE SEQUENCE</scope>
    <source>
        <strain evidence="4">STM</strain>
    </source>
</reference>
<comment type="caution">
    <text evidence="4">The sequence shown here is derived from an EMBL/GenBank/DDBJ whole genome shotgun (WGS) entry which is preliminary data.</text>
</comment>
<dbReference type="SUPFAM" id="SSF53335">
    <property type="entry name" value="S-adenosyl-L-methionine-dependent methyltransferases"/>
    <property type="match status" value="1"/>
</dbReference>
<dbReference type="Pfam" id="PF01555">
    <property type="entry name" value="N6_N4_Mtase"/>
    <property type="match status" value="1"/>
</dbReference>
<proteinExistence type="predicted"/>
<dbReference type="Gene3D" id="3.40.50.150">
    <property type="entry name" value="Vaccinia Virus protein VP39"/>
    <property type="match status" value="2"/>
</dbReference>
<protein>
    <recommendedName>
        <fullName evidence="3">DNA methylase N-4/N-6 domain-containing protein</fullName>
    </recommendedName>
</protein>